<comment type="caution">
    <text evidence="1">The sequence shown here is derived from an EMBL/GenBank/DDBJ whole genome shotgun (WGS) entry which is preliminary data.</text>
</comment>
<accession>A0ACB7ZQE5</accession>
<sequence length="176" mass="20305">DEIQVNGKNHRIVWDKNQSARTERLIAWCQANEAHRIALFSDSTKDAKVAGRDKRTSSKPKSYYYQLIAHAVFSEDEDAAIQLAFKEKPELFVKPVASRFQTLKKKYKKFNSNLKRTGIGRMTVDELMTDNTTKTLIDEQLEDFPWWKDLHGWWRDIPTYTANAATADSGQHIAEA</sequence>
<feature type="non-terminal residue" evidence="1">
    <location>
        <position position="176"/>
    </location>
</feature>
<proteinExistence type="predicted"/>
<name>A0ACB7ZQE5_9AGAM</name>
<organism evidence="1 2">
    <name type="scientific">Hygrophoropsis aurantiaca</name>
    <dbReference type="NCBI Taxonomy" id="72124"/>
    <lineage>
        <taxon>Eukaryota</taxon>
        <taxon>Fungi</taxon>
        <taxon>Dikarya</taxon>
        <taxon>Basidiomycota</taxon>
        <taxon>Agaricomycotina</taxon>
        <taxon>Agaricomycetes</taxon>
        <taxon>Agaricomycetidae</taxon>
        <taxon>Boletales</taxon>
        <taxon>Coniophorineae</taxon>
        <taxon>Hygrophoropsidaceae</taxon>
        <taxon>Hygrophoropsis</taxon>
    </lineage>
</organism>
<evidence type="ECO:0000313" key="1">
    <source>
        <dbReference type="EMBL" id="KAH7902914.1"/>
    </source>
</evidence>
<dbReference type="Proteomes" id="UP000790377">
    <property type="component" value="Unassembled WGS sequence"/>
</dbReference>
<dbReference type="EMBL" id="MU269400">
    <property type="protein sequence ID" value="KAH7902914.1"/>
    <property type="molecule type" value="Genomic_DNA"/>
</dbReference>
<protein>
    <submittedName>
        <fullName evidence="1">Uncharacterized protein</fullName>
    </submittedName>
</protein>
<keyword evidence="2" id="KW-1185">Reference proteome</keyword>
<evidence type="ECO:0000313" key="2">
    <source>
        <dbReference type="Proteomes" id="UP000790377"/>
    </source>
</evidence>
<gene>
    <name evidence="1" type="ORF">BJ138DRAFT_986139</name>
</gene>
<reference evidence="1" key="1">
    <citation type="journal article" date="2021" name="New Phytol.">
        <title>Evolutionary innovations through gain and loss of genes in the ectomycorrhizal Boletales.</title>
        <authorList>
            <person name="Wu G."/>
            <person name="Miyauchi S."/>
            <person name="Morin E."/>
            <person name="Kuo A."/>
            <person name="Drula E."/>
            <person name="Varga T."/>
            <person name="Kohler A."/>
            <person name="Feng B."/>
            <person name="Cao Y."/>
            <person name="Lipzen A."/>
            <person name="Daum C."/>
            <person name="Hundley H."/>
            <person name="Pangilinan J."/>
            <person name="Johnson J."/>
            <person name="Barry K."/>
            <person name="LaButti K."/>
            <person name="Ng V."/>
            <person name="Ahrendt S."/>
            <person name="Min B."/>
            <person name="Choi I.G."/>
            <person name="Park H."/>
            <person name="Plett J.M."/>
            <person name="Magnuson J."/>
            <person name="Spatafora J.W."/>
            <person name="Nagy L.G."/>
            <person name="Henrissat B."/>
            <person name="Grigoriev I.V."/>
            <person name="Yang Z.L."/>
            <person name="Xu J."/>
            <person name="Martin F.M."/>
        </authorList>
    </citation>
    <scope>NUCLEOTIDE SEQUENCE</scope>
    <source>
        <strain evidence="1">ATCC 28755</strain>
    </source>
</reference>
<feature type="non-terminal residue" evidence="1">
    <location>
        <position position="1"/>
    </location>
</feature>